<accession>A0A916RES1</accession>
<evidence type="ECO:0000313" key="1">
    <source>
        <dbReference type="EMBL" id="GGA54507.1"/>
    </source>
</evidence>
<evidence type="ECO:0000313" key="2">
    <source>
        <dbReference type="Proteomes" id="UP000636264"/>
    </source>
</evidence>
<dbReference type="RefSeq" id="WP_188719362.1">
    <property type="nucleotide sequence ID" value="NZ_BMIF01000001.1"/>
</dbReference>
<reference evidence="1" key="1">
    <citation type="journal article" date="2014" name="Int. J. Syst. Evol. Microbiol.">
        <title>Complete genome sequence of Corynebacterium casei LMG S-19264T (=DSM 44701T), isolated from a smear-ripened cheese.</title>
        <authorList>
            <consortium name="US DOE Joint Genome Institute (JGI-PGF)"/>
            <person name="Walter F."/>
            <person name="Albersmeier A."/>
            <person name="Kalinowski J."/>
            <person name="Ruckert C."/>
        </authorList>
    </citation>
    <scope>NUCLEOTIDE SEQUENCE</scope>
    <source>
        <strain evidence="1">CGMCC 1.15320</strain>
    </source>
</reference>
<proteinExistence type="predicted"/>
<evidence type="ECO:0008006" key="3">
    <source>
        <dbReference type="Google" id="ProtNLM"/>
    </source>
</evidence>
<comment type="caution">
    <text evidence="1">The sequence shown here is derived from an EMBL/GenBank/DDBJ whole genome shotgun (WGS) entry which is preliminary data.</text>
</comment>
<dbReference type="AlphaFoldDB" id="A0A916RES1"/>
<keyword evidence="2" id="KW-1185">Reference proteome</keyword>
<protein>
    <recommendedName>
        <fullName evidence="3">PH domain-containing protein</fullName>
    </recommendedName>
</protein>
<name>A0A916RES1_9HYPH</name>
<organism evidence="1 2">
    <name type="scientific">Nitratireductor aestuarii</name>
    <dbReference type="NCBI Taxonomy" id="1735103"/>
    <lineage>
        <taxon>Bacteria</taxon>
        <taxon>Pseudomonadati</taxon>
        <taxon>Pseudomonadota</taxon>
        <taxon>Alphaproteobacteria</taxon>
        <taxon>Hyphomicrobiales</taxon>
        <taxon>Phyllobacteriaceae</taxon>
        <taxon>Nitratireductor</taxon>
    </lineage>
</organism>
<reference evidence="1" key="2">
    <citation type="submission" date="2020-09" db="EMBL/GenBank/DDBJ databases">
        <authorList>
            <person name="Sun Q."/>
            <person name="Zhou Y."/>
        </authorList>
    </citation>
    <scope>NUCLEOTIDE SEQUENCE</scope>
    <source>
        <strain evidence="1">CGMCC 1.15320</strain>
    </source>
</reference>
<dbReference type="EMBL" id="BMIF01000001">
    <property type="protein sequence ID" value="GGA54507.1"/>
    <property type="molecule type" value="Genomic_DNA"/>
</dbReference>
<gene>
    <name evidence="1" type="ORF">GCM10011385_05130</name>
</gene>
<dbReference type="Proteomes" id="UP000636264">
    <property type="component" value="Unassembled WGS sequence"/>
</dbReference>
<sequence>MSNESPVTTPEILAKHPVAWLQPIPEGYKIPIWRWVLLPATALMLKRNKGVWVSGELKLLADSIQFTQTRMIKSARNPGIDWKFPLANIRNITTSKGVASETLEFEHDTGTIKFMTVRSEEFVAKVRQAI</sequence>